<organism evidence="1">
    <name type="scientific">Green Sichuan pepper nepovirus satellite</name>
    <dbReference type="NCBI Taxonomy" id="2851655"/>
    <lineage>
        <taxon>Viruses</taxon>
        <taxon>unclassified satellites</taxon>
        <taxon>RNA satellites</taxon>
    </lineage>
</organism>
<protein>
    <submittedName>
        <fullName evidence="1">Uncharacterized protein</fullName>
    </submittedName>
</protein>
<dbReference type="EMBL" id="MW962340">
    <property type="protein sequence ID" value="QWY93784.1"/>
    <property type="molecule type" value="Genomic_RNA"/>
</dbReference>
<accession>A0A8F3IYU2</accession>
<evidence type="ECO:0000313" key="1">
    <source>
        <dbReference type="EMBL" id="QWY93784.1"/>
    </source>
</evidence>
<sequence length="60" mass="7066">MSLRSKALQTWTGLERIQWTRRMYPLLRRCALGMFQISHQTGSEPESVRVTKARVYPVLM</sequence>
<name>A0A8F3IYU2_9VIRU</name>
<reference evidence="1" key="1">
    <citation type="submission" date="2021-04" db="EMBL/GenBank/DDBJ databases">
        <title>Spatial virome analysis of Zanthoxylum armatum trees affected with the flower yellowing disease.</title>
        <authorList>
            <person name="Cao M."/>
            <person name="Zhang S."/>
        </authorList>
    </citation>
    <scope>NUCLEOTIDE SEQUENCE</scope>
    <source>
        <strain evidence="1">SaYN2-D</strain>
    </source>
</reference>
<proteinExistence type="predicted"/>